<keyword evidence="3" id="KW-1185">Reference proteome</keyword>
<reference evidence="3" key="1">
    <citation type="submission" date="2018-07" db="EMBL/GenBank/DDBJ databases">
        <authorList>
            <person name="Safronova V.I."/>
            <person name="Chirak E.R."/>
            <person name="Sazanova A.L."/>
        </authorList>
    </citation>
    <scope>NUCLEOTIDE SEQUENCE [LARGE SCALE GENOMIC DNA]</scope>
    <source>
        <strain evidence="3">RCAM04685</strain>
    </source>
</reference>
<organism evidence="2 3">
    <name type="scientific">Bosea caraganae</name>
    <dbReference type="NCBI Taxonomy" id="2763117"/>
    <lineage>
        <taxon>Bacteria</taxon>
        <taxon>Pseudomonadati</taxon>
        <taxon>Pseudomonadota</taxon>
        <taxon>Alphaproteobacteria</taxon>
        <taxon>Hyphomicrobiales</taxon>
        <taxon>Boseaceae</taxon>
        <taxon>Bosea</taxon>
    </lineage>
</organism>
<sequence>MRSTSAPRATDLRVVSSNRDRVAAASIAFADLSIHDIATQRDIVKASVPELIQLPKANGAPEAAPLKGPKSSTSSQTIKLATSCSTSREAALR</sequence>
<protein>
    <submittedName>
        <fullName evidence="2">Uncharacterized protein</fullName>
    </submittedName>
</protein>
<accession>A0A370L8H5</accession>
<name>A0A370L8H5_9HYPH</name>
<evidence type="ECO:0000313" key="2">
    <source>
        <dbReference type="EMBL" id="RDJ26698.1"/>
    </source>
</evidence>
<dbReference type="AlphaFoldDB" id="A0A370L8H5"/>
<dbReference type="Proteomes" id="UP000255207">
    <property type="component" value="Unassembled WGS sequence"/>
</dbReference>
<feature type="compositionally biased region" description="Polar residues" evidence="1">
    <location>
        <begin position="70"/>
        <end position="93"/>
    </location>
</feature>
<evidence type="ECO:0000256" key="1">
    <source>
        <dbReference type="SAM" id="MobiDB-lite"/>
    </source>
</evidence>
<proteinExistence type="predicted"/>
<dbReference type="EMBL" id="QQTP01000003">
    <property type="protein sequence ID" value="RDJ26698.1"/>
    <property type="molecule type" value="Genomic_DNA"/>
</dbReference>
<evidence type="ECO:0000313" key="3">
    <source>
        <dbReference type="Proteomes" id="UP000255207"/>
    </source>
</evidence>
<feature type="region of interest" description="Disordered" evidence="1">
    <location>
        <begin position="56"/>
        <end position="93"/>
    </location>
</feature>
<gene>
    <name evidence="2" type="ORF">DWE98_07540</name>
</gene>
<comment type="caution">
    <text evidence="2">The sequence shown here is derived from an EMBL/GenBank/DDBJ whole genome shotgun (WGS) entry which is preliminary data.</text>
</comment>